<dbReference type="InterPro" id="IPR045242">
    <property type="entry name" value="Syntaxin"/>
</dbReference>
<evidence type="ECO:0000256" key="8">
    <source>
        <dbReference type="ARBA" id="ARBA00023054"/>
    </source>
</evidence>
<evidence type="ECO:0000313" key="14">
    <source>
        <dbReference type="Proteomes" id="UP001209570"/>
    </source>
</evidence>
<keyword evidence="6 11" id="KW-1133">Transmembrane helix</keyword>
<dbReference type="InterPro" id="IPR000727">
    <property type="entry name" value="T_SNARE_dom"/>
</dbReference>
<evidence type="ECO:0000256" key="2">
    <source>
        <dbReference type="ARBA" id="ARBA00009063"/>
    </source>
</evidence>
<dbReference type="InterPro" id="IPR010989">
    <property type="entry name" value="SNARE"/>
</dbReference>
<dbReference type="GO" id="GO:0031201">
    <property type="term" value="C:SNARE complex"/>
    <property type="evidence" value="ECO:0007669"/>
    <property type="project" value="TreeGrafter"/>
</dbReference>
<name>A0AAD5QF19_PYTIN</name>
<dbReference type="PANTHER" id="PTHR19957:SF83">
    <property type="entry name" value="SYNTAXIN-16"/>
    <property type="match status" value="1"/>
</dbReference>
<evidence type="ECO:0000256" key="7">
    <source>
        <dbReference type="ARBA" id="ARBA00023034"/>
    </source>
</evidence>
<comment type="similarity">
    <text evidence="2 10">Belongs to the syntaxin family.</text>
</comment>
<dbReference type="AlphaFoldDB" id="A0AAD5QF19"/>
<evidence type="ECO:0000259" key="12">
    <source>
        <dbReference type="PROSITE" id="PS50192"/>
    </source>
</evidence>
<dbReference type="GO" id="GO:0006886">
    <property type="term" value="P:intracellular protein transport"/>
    <property type="evidence" value="ECO:0007669"/>
    <property type="project" value="InterPro"/>
</dbReference>
<dbReference type="CDD" id="cd15845">
    <property type="entry name" value="SNARE_syntaxin16"/>
    <property type="match status" value="1"/>
</dbReference>
<evidence type="ECO:0000313" key="13">
    <source>
        <dbReference type="EMBL" id="KAJ0410199.1"/>
    </source>
</evidence>
<comment type="subcellular location">
    <subcellularLocation>
        <location evidence="1">Golgi apparatus membrane</location>
        <topology evidence="1">Single-pass type IV membrane protein</topology>
    </subcellularLocation>
</comment>
<keyword evidence="8" id="KW-0175">Coiled coil</keyword>
<sequence length="301" mass="34306">MATRDLTRNFVQLRSDAKAKSLRRKNIVSYTEEGSALVKNAADTHDWEAAHGSVPPGWVSVVGETNQHVAQIKEMMEKLSKLHTKRLMVRFDGSESQHEQEIDHLTQQITEEFRSAERGLQRMIKQGDHSAADAKTRQNVQRALATQLQTLSGEFRKSQKEYLGRVKNQKQGPVEFDFLSEESNKAGRRSLDMGFNKAQVTEVEIAEDLINERDQEIQKIAESITELATIFKELAVLVIDQGTILDRIDYNMEQVVEQTEKGLVELEKAEEMQKSNRPMKCIGLLLVLIFIMTTILVLKHM</sequence>
<dbReference type="Pfam" id="PF05739">
    <property type="entry name" value="SNARE"/>
    <property type="match status" value="1"/>
</dbReference>
<dbReference type="PROSITE" id="PS00914">
    <property type="entry name" value="SYNTAXIN"/>
    <property type="match status" value="1"/>
</dbReference>
<evidence type="ECO:0000256" key="11">
    <source>
        <dbReference type="SAM" id="Phobius"/>
    </source>
</evidence>
<dbReference type="SMART" id="SM00397">
    <property type="entry name" value="t_SNARE"/>
    <property type="match status" value="1"/>
</dbReference>
<feature type="domain" description="T-SNARE coiled-coil homology" evidence="12">
    <location>
        <begin position="207"/>
        <end position="269"/>
    </location>
</feature>
<dbReference type="GO" id="GO:0000149">
    <property type="term" value="F:SNARE binding"/>
    <property type="evidence" value="ECO:0007669"/>
    <property type="project" value="TreeGrafter"/>
</dbReference>
<dbReference type="Proteomes" id="UP001209570">
    <property type="component" value="Unassembled WGS sequence"/>
</dbReference>
<dbReference type="GO" id="GO:0006906">
    <property type="term" value="P:vesicle fusion"/>
    <property type="evidence" value="ECO:0007669"/>
    <property type="project" value="TreeGrafter"/>
</dbReference>
<dbReference type="EMBL" id="JAKCXM010000001">
    <property type="protein sequence ID" value="KAJ0410199.1"/>
    <property type="molecule type" value="Genomic_DNA"/>
</dbReference>
<evidence type="ECO:0000256" key="5">
    <source>
        <dbReference type="ARBA" id="ARBA00022927"/>
    </source>
</evidence>
<dbReference type="GO" id="GO:0048278">
    <property type="term" value="P:vesicle docking"/>
    <property type="evidence" value="ECO:0007669"/>
    <property type="project" value="TreeGrafter"/>
</dbReference>
<dbReference type="PROSITE" id="PS50192">
    <property type="entry name" value="T_SNARE"/>
    <property type="match status" value="1"/>
</dbReference>
<evidence type="ECO:0000256" key="4">
    <source>
        <dbReference type="ARBA" id="ARBA00022692"/>
    </source>
</evidence>
<dbReference type="InterPro" id="IPR006012">
    <property type="entry name" value="Syntaxin/epimorphin_CS"/>
</dbReference>
<accession>A0AAD5QF19</accession>
<evidence type="ECO:0000256" key="3">
    <source>
        <dbReference type="ARBA" id="ARBA00022448"/>
    </source>
</evidence>
<keyword evidence="14" id="KW-1185">Reference proteome</keyword>
<dbReference type="PANTHER" id="PTHR19957">
    <property type="entry name" value="SYNTAXIN"/>
    <property type="match status" value="1"/>
</dbReference>
<dbReference type="SMART" id="SM00503">
    <property type="entry name" value="SynN"/>
    <property type="match status" value="1"/>
</dbReference>
<keyword evidence="3" id="KW-0813">Transport</keyword>
<dbReference type="Gene3D" id="1.20.58.70">
    <property type="match status" value="1"/>
</dbReference>
<proteinExistence type="inferred from homology"/>
<evidence type="ECO:0000256" key="6">
    <source>
        <dbReference type="ARBA" id="ARBA00022989"/>
    </source>
</evidence>
<gene>
    <name evidence="13" type="ORF">P43SY_002531</name>
</gene>
<dbReference type="GO" id="GO:0005484">
    <property type="term" value="F:SNAP receptor activity"/>
    <property type="evidence" value="ECO:0007669"/>
    <property type="project" value="InterPro"/>
</dbReference>
<dbReference type="SUPFAM" id="SSF47661">
    <property type="entry name" value="t-snare proteins"/>
    <property type="match status" value="1"/>
</dbReference>
<evidence type="ECO:0000256" key="9">
    <source>
        <dbReference type="ARBA" id="ARBA00023136"/>
    </source>
</evidence>
<keyword evidence="7" id="KW-0333">Golgi apparatus</keyword>
<evidence type="ECO:0000256" key="10">
    <source>
        <dbReference type="RuleBase" id="RU003858"/>
    </source>
</evidence>
<reference evidence="13" key="1">
    <citation type="submission" date="2021-12" db="EMBL/GenBank/DDBJ databases">
        <title>Prjna785345.</title>
        <authorList>
            <person name="Rujirawat T."/>
            <person name="Krajaejun T."/>
        </authorList>
    </citation>
    <scope>NUCLEOTIDE SEQUENCE</scope>
    <source>
        <strain evidence="13">Pi057C3</strain>
    </source>
</reference>
<evidence type="ECO:0000256" key="1">
    <source>
        <dbReference type="ARBA" id="ARBA00004409"/>
    </source>
</evidence>
<keyword evidence="4 11" id="KW-0812">Transmembrane</keyword>
<keyword evidence="5" id="KW-0653">Protein transport</keyword>
<keyword evidence="9 11" id="KW-0472">Membrane</keyword>
<dbReference type="InterPro" id="IPR006011">
    <property type="entry name" value="Syntaxin_N"/>
</dbReference>
<dbReference type="GO" id="GO:0000139">
    <property type="term" value="C:Golgi membrane"/>
    <property type="evidence" value="ECO:0007669"/>
    <property type="project" value="UniProtKB-SubCell"/>
</dbReference>
<comment type="caution">
    <text evidence="13">The sequence shown here is derived from an EMBL/GenBank/DDBJ whole genome shotgun (WGS) entry which is preliminary data.</text>
</comment>
<protein>
    <recommendedName>
        <fullName evidence="12">t-SNARE coiled-coil homology domain-containing protein</fullName>
    </recommendedName>
</protein>
<feature type="transmembrane region" description="Helical" evidence="11">
    <location>
        <begin position="281"/>
        <end position="298"/>
    </location>
</feature>
<organism evidence="13 14">
    <name type="scientific">Pythium insidiosum</name>
    <name type="common">Pythiosis disease agent</name>
    <dbReference type="NCBI Taxonomy" id="114742"/>
    <lineage>
        <taxon>Eukaryota</taxon>
        <taxon>Sar</taxon>
        <taxon>Stramenopiles</taxon>
        <taxon>Oomycota</taxon>
        <taxon>Peronosporomycetes</taxon>
        <taxon>Pythiales</taxon>
        <taxon>Pythiaceae</taxon>
        <taxon>Pythium</taxon>
    </lineage>
</organism>